<proteinExistence type="predicted"/>
<comment type="caution">
    <text evidence="1">The sequence shown here is derived from an EMBL/GenBank/DDBJ whole genome shotgun (WGS) entry which is preliminary data.</text>
</comment>
<dbReference type="EMBL" id="MU267822">
    <property type="protein sequence ID" value="KAH7908438.1"/>
    <property type="molecule type" value="Genomic_DNA"/>
</dbReference>
<keyword evidence="2" id="KW-1185">Reference proteome</keyword>
<name>A0ACB8A5R7_9AGAM</name>
<sequence length="200" mass="23093">MQFDLALDKNQSLSIKKLQLPPGKSARYTCNLLTFILRLYLDLLLYLPTPYLYDYYWPSVYTFCLRYIHATVLIYYNFCFVLCGLFVAVFSLTYLNSILPSDHRSSTSLLSAPSRSKSHQVFIISELWVFPTFGQDTIFNFSRPGIAQRLGRGLTNISEQSGYVEMPNRTYTKCPHTDLRAVILLLFVLILDKTIEQPCI</sequence>
<protein>
    <submittedName>
        <fullName evidence="1">Uncharacterized protein</fullName>
    </submittedName>
</protein>
<evidence type="ECO:0000313" key="2">
    <source>
        <dbReference type="Proteomes" id="UP000790377"/>
    </source>
</evidence>
<reference evidence="1" key="1">
    <citation type="journal article" date="2021" name="New Phytol.">
        <title>Evolutionary innovations through gain and loss of genes in the ectomycorrhizal Boletales.</title>
        <authorList>
            <person name="Wu G."/>
            <person name="Miyauchi S."/>
            <person name="Morin E."/>
            <person name="Kuo A."/>
            <person name="Drula E."/>
            <person name="Varga T."/>
            <person name="Kohler A."/>
            <person name="Feng B."/>
            <person name="Cao Y."/>
            <person name="Lipzen A."/>
            <person name="Daum C."/>
            <person name="Hundley H."/>
            <person name="Pangilinan J."/>
            <person name="Johnson J."/>
            <person name="Barry K."/>
            <person name="LaButti K."/>
            <person name="Ng V."/>
            <person name="Ahrendt S."/>
            <person name="Min B."/>
            <person name="Choi I.G."/>
            <person name="Park H."/>
            <person name="Plett J.M."/>
            <person name="Magnuson J."/>
            <person name="Spatafora J.W."/>
            <person name="Nagy L.G."/>
            <person name="Henrissat B."/>
            <person name="Grigoriev I.V."/>
            <person name="Yang Z.L."/>
            <person name="Xu J."/>
            <person name="Martin F.M."/>
        </authorList>
    </citation>
    <scope>NUCLEOTIDE SEQUENCE</scope>
    <source>
        <strain evidence="1">ATCC 28755</strain>
    </source>
</reference>
<dbReference type="Proteomes" id="UP000790377">
    <property type="component" value="Unassembled WGS sequence"/>
</dbReference>
<organism evidence="1 2">
    <name type="scientific">Hygrophoropsis aurantiaca</name>
    <dbReference type="NCBI Taxonomy" id="72124"/>
    <lineage>
        <taxon>Eukaryota</taxon>
        <taxon>Fungi</taxon>
        <taxon>Dikarya</taxon>
        <taxon>Basidiomycota</taxon>
        <taxon>Agaricomycotina</taxon>
        <taxon>Agaricomycetes</taxon>
        <taxon>Agaricomycetidae</taxon>
        <taxon>Boletales</taxon>
        <taxon>Coniophorineae</taxon>
        <taxon>Hygrophoropsidaceae</taxon>
        <taxon>Hygrophoropsis</taxon>
    </lineage>
</organism>
<gene>
    <name evidence="1" type="ORF">BJ138DRAFT_355639</name>
</gene>
<accession>A0ACB8A5R7</accession>
<evidence type="ECO:0000313" key="1">
    <source>
        <dbReference type="EMBL" id="KAH7908438.1"/>
    </source>
</evidence>